<name>A0A238KXA1_9RHOB</name>
<dbReference type="InterPro" id="IPR050176">
    <property type="entry name" value="LTTR"/>
</dbReference>
<dbReference type="InterPro" id="IPR036388">
    <property type="entry name" value="WH-like_DNA-bd_sf"/>
</dbReference>
<dbReference type="InterPro" id="IPR017685">
    <property type="entry name" value="ArgP"/>
</dbReference>
<dbReference type="SUPFAM" id="SSF53850">
    <property type="entry name" value="Periplasmic binding protein-like II"/>
    <property type="match status" value="1"/>
</dbReference>
<keyword evidence="7" id="KW-1185">Reference proteome</keyword>
<keyword evidence="2" id="KW-0805">Transcription regulation</keyword>
<dbReference type="SUPFAM" id="SSF46785">
    <property type="entry name" value="Winged helix' DNA-binding domain"/>
    <property type="match status" value="1"/>
</dbReference>
<gene>
    <name evidence="6" type="ORF">PEV8663_03542</name>
</gene>
<dbReference type="InterPro" id="IPR005119">
    <property type="entry name" value="LysR_subst-bd"/>
</dbReference>
<keyword evidence="4" id="KW-0804">Transcription</keyword>
<dbReference type="PROSITE" id="PS50931">
    <property type="entry name" value="HTH_LYSR"/>
    <property type="match status" value="1"/>
</dbReference>
<sequence>MNFDPHHLAALAAVLRHGSFDAAASALHVTPSAISQRIKALEERVGSALVNRTTPCSGTPHGLRIAKHAEDIGLLETALTRDLHLDGGDLAQHVRVAINADSLATWFVPAMAQVPDILFDLELDDQDHSADWLKRGAVSAAVTTALAIPGCAAYPLGSLRYIATASPAFVQRWFPKGVTTAGLNAAPNLVFNAKDGLQRQWLTRQSAARAAPPSHYLPSTQAFVDAAIAGIGWGMNPEILVRSAIRQGTLVPLVNDAALDVPLVWQVSRILAPALKPLTAAVVKTARASLVQSPAS</sequence>
<evidence type="ECO:0000313" key="7">
    <source>
        <dbReference type="Proteomes" id="UP000220836"/>
    </source>
</evidence>
<dbReference type="NCBIfam" id="TIGR03298">
    <property type="entry name" value="argP"/>
    <property type="match status" value="1"/>
</dbReference>
<evidence type="ECO:0000259" key="5">
    <source>
        <dbReference type="PROSITE" id="PS50931"/>
    </source>
</evidence>
<dbReference type="PRINTS" id="PR00039">
    <property type="entry name" value="HTHLYSR"/>
</dbReference>
<dbReference type="EMBL" id="FXYH01000015">
    <property type="protein sequence ID" value="SMX47445.1"/>
    <property type="molecule type" value="Genomic_DNA"/>
</dbReference>
<organism evidence="6 7">
    <name type="scientific">Pelagimonas varians</name>
    <dbReference type="NCBI Taxonomy" id="696760"/>
    <lineage>
        <taxon>Bacteria</taxon>
        <taxon>Pseudomonadati</taxon>
        <taxon>Pseudomonadota</taxon>
        <taxon>Alphaproteobacteria</taxon>
        <taxon>Rhodobacterales</taxon>
        <taxon>Roseobacteraceae</taxon>
        <taxon>Pelagimonas</taxon>
    </lineage>
</organism>
<keyword evidence="3" id="KW-0238">DNA-binding</keyword>
<dbReference type="AlphaFoldDB" id="A0A238KXA1"/>
<evidence type="ECO:0000256" key="1">
    <source>
        <dbReference type="ARBA" id="ARBA00009437"/>
    </source>
</evidence>
<dbReference type="InterPro" id="IPR000847">
    <property type="entry name" value="LysR_HTH_N"/>
</dbReference>
<dbReference type="Gene3D" id="3.40.190.290">
    <property type="match status" value="1"/>
</dbReference>
<dbReference type="GO" id="GO:0003700">
    <property type="term" value="F:DNA-binding transcription factor activity"/>
    <property type="evidence" value="ECO:0007669"/>
    <property type="project" value="InterPro"/>
</dbReference>
<dbReference type="InterPro" id="IPR036390">
    <property type="entry name" value="WH_DNA-bd_sf"/>
</dbReference>
<dbReference type="Pfam" id="PF03466">
    <property type="entry name" value="LysR_substrate"/>
    <property type="match status" value="1"/>
</dbReference>
<dbReference type="RefSeq" id="WP_097806010.1">
    <property type="nucleotide sequence ID" value="NZ_FXYH01000015.1"/>
</dbReference>
<reference evidence="6 7" key="1">
    <citation type="submission" date="2017-05" db="EMBL/GenBank/DDBJ databases">
        <authorList>
            <person name="Song R."/>
            <person name="Chenine A.L."/>
            <person name="Ruprecht R.M."/>
        </authorList>
    </citation>
    <scope>NUCLEOTIDE SEQUENCE [LARGE SCALE GENOMIC DNA]</scope>
    <source>
        <strain evidence="6 7">CECT 8663</strain>
    </source>
</reference>
<dbReference type="PANTHER" id="PTHR30579:SF2">
    <property type="entry name" value="HTH-TYPE TRANSCRIPTIONAL REGULATOR ARGP"/>
    <property type="match status" value="1"/>
</dbReference>
<proteinExistence type="inferred from homology"/>
<dbReference type="NCBIfam" id="NF002964">
    <property type="entry name" value="PRK03635.1"/>
    <property type="match status" value="1"/>
</dbReference>
<evidence type="ECO:0000256" key="4">
    <source>
        <dbReference type="ARBA" id="ARBA00023163"/>
    </source>
</evidence>
<dbReference type="OrthoDB" id="3252676at2"/>
<dbReference type="Proteomes" id="UP000220836">
    <property type="component" value="Unassembled WGS sequence"/>
</dbReference>
<accession>A0A238KXA1</accession>
<dbReference type="Pfam" id="PF00126">
    <property type="entry name" value="HTH_1"/>
    <property type="match status" value="1"/>
</dbReference>
<dbReference type="GO" id="GO:0003677">
    <property type="term" value="F:DNA binding"/>
    <property type="evidence" value="ECO:0007669"/>
    <property type="project" value="UniProtKB-KW"/>
</dbReference>
<dbReference type="NCBIfam" id="NF009888">
    <property type="entry name" value="PRK13348.1"/>
    <property type="match status" value="1"/>
</dbReference>
<protein>
    <submittedName>
        <fullName evidence="6">Putative HTH-type transcriptional regulator/MT2039</fullName>
    </submittedName>
</protein>
<feature type="domain" description="HTH lysR-type" evidence="5">
    <location>
        <begin position="1"/>
        <end position="59"/>
    </location>
</feature>
<evidence type="ECO:0000313" key="6">
    <source>
        <dbReference type="EMBL" id="SMX47445.1"/>
    </source>
</evidence>
<evidence type="ECO:0000256" key="3">
    <source>
        <dbReference type="ARBA" id="ARBA00023125"/>
    </source>
</evidence>
<comment type="similarity">
    <text evidence="1">Belongs to the LysR transcriptional regulatory family.</text>
</comment>
<evidence type="ECO:0000256" key="2">
    <source>
        <dbReference type="ARBA" id="ARBA00023015"/>
    </source>
</evidence>
<dbReference type="PANTHER" id="PTHR30579">
    <property type="entry name" value="TRANSCRIPTIONAL REGULATOR"/>
    <property type="match status" value="1"/>
</dbReference>
<dbReference type="Gene3D" id="1.10.10.10">
    <property type="entry name" value="Winged helix-like DNA-binding domain superfamily/Winged helix DNA-binding domain"/>
    <property type="match status" value="1"/>
</dbReference>